<organism evidence="1 2">
    <name type="scientific">Methanothermobacter marburgensis (strain ATCC BAA-927 / DSM 2133 / JCM 14651 / NBRC 100331 / OCM 82 / Marburg)</name>
    <name type="common">Methanobacterium thermoautotrophicum</name>
    <dbReference type="NCBI Taxonomy" id="79929"/>
    <lineage>
        <taxon>Archaea</taxon>
        <taxon>Methanobacteriati</taxon>
        <taxon>Methanobacteriota</taxon>
        <taxon>Methanomada group</taxon>
        <taxon>Methanobacteria</taxon>
        <taxon>Methanobacteriales</taxon>
        <taxon>Methanobacteriaceae</taxon>
        <taxon>Methanothermobacter</taxon>
    </lineage>
</organism>
<dbReference type="SUPFAM" id="SSF52467">
    <property type="entry name" value="DHS-like NAD/FAD-binding domain"/>
    <property type="match status" value="1"/>
</dbReference>
<evidence type="ECO:0000313" key="2">
    <source>
        <dbReference type="Proteomes" id="UP000000345"/>
    </source>
</evidence>
<proteinExistence type="predicted"/>
<dbReference type="Pfam" id="PF02552">
    <property type="entry name" value="CO_dh"/>
    <property type="match status" value="1"/>
</dbReference>
<gene>
    <name evidence="1" type="primary">cdhB2</name>
    <name evidence="1" type="ordered locus">MTBMA_c14190</name>
</gene>
<dbReference type="InterPro" id="IPR003704">
    <property type="entry name" value="CdhB"/>
</dbReference>
<dbReference type="GeneID" id="43707856"/>
<dbReference type="PATRIC" id="fig|79929.8.peg.1383"/>
<keyword evidence="2" id="KW-1185">Reference proteome</keyword>
<dbReference type="PaxDb" id="79929-MTBMA_c14190"/>
<evidence type="ECO:0000313" key="1">
    <source>
        <dbReference type="EMBL" id="ADL59006.1"/>
    </source>
</evidence>
<protein>
    <submittedName>
        <fullName evidence="1">Acetyl-CoA decarbonylase/synthase complex, subunit epsilon</fullName>
        <ecNumber evidence="1">1.2.99.2</ecNumber>
    </submittedName>
</protein>
<dbReference type="PIRSF" id="PIRSF006035">
    <property type="entry name" value="CO_dh_b_ACDS_e"/>
    <property type="match status" value="1"/>
</dbReference>
<dbReference type="KEGG" id="mmg:MTBMA_c14190"/>
<reference key="1">
    <citation type="submission" date="2009-08" db="EMBL/GenBank/DDBJ databases">
        <title>The genome sequence of Methanothermobacter marburgensis.</title>
        <authorList>
            <person name="Kaster A."/>
            <person name="Seedorf H."/>
            <person name="Goenrich M."/>
            <person name="Wiezer A."/>
            <person name="Liesegang H."/>
            <person name="Thauer R."/>
            <person name="Gottschalk G."/>
        </authorList>
    </citation>
    <scope>NUCLEOTIDE SEQUENCE</scope>
    <source>
        <strain>Marburg</strain>
    </source>
</reference>
<reference evidence="1 2" key="2">
    <citation type="journal article" date="2010" name="J. Bacteriol.">
        <title>Complete genome sequence of Methanothermobacter marburgensis, a methanoarchaeon model organism.</title>
        <authorList>
            <person name="Liesegang H."/>
            <person name="Kaster A.K."/>
            <person name="Wiezer A."/>
            <person name="Goenrich M."/>
            <person name="Wollherr A."/>
            <person name="Seedorf H."/>
            <person name="Gottschalk G."/>
            <person name="Thauer R.K."/>
        </authorList>
    </citation>
    <scope>NUCLEOTIDE SEQUENCE [LARGE SCALE GENOMIC DNA]</scope>
    <source>
        <strain evidence="2">ATCC BAA-927 / DSM 2133 / JCM 14651 / NBRC 100331 / OCM 82 / Marburg</strain>
    </source>
</reference>
<dbReference type="AlphaFoldDB" id="D9PXQ8"/>
<sequence length="169" mass="18921">MTAWNPALTSIRNATVMPPEMVASAIKKSERPLMVVGSLLNDLPQDIVDRIVKIIKKGKMEVALTGGSGLRLTKLERKNIIGVIELVNNLKNPDWEGFDGNGNYDLVCFIGVPYYIGSQGLSTLKAFAPHLKTVTLCRYMHPNADISYPSMKYTEWLRWLDELIDALEQ</sequence>
<dbReference type="HOGENOM" id="CLU_123700_0_0_2"/>
<dbReference type="InterPro" id="IPR029035">
    <property type="entry name" value="DHS-like_NAD/FAD-binding_dom"/>
</dbReference>
<dbReference type="RefSeq" id="WP_013296218.1">
    <property type="nucleotide sequence ID" value="NC_014408.1"/>
</dbReference>
<dbReference type="Gene3D" id="3.40.50.1220">
    <property type="entry name" value="TPP-binding domain"/>
    <property type="match status" value="1"/>
</dbReference>
<name>D9PXQ8_METTM</name>
<keyword evidence="1" id="KW-0560">Oxidoreductase</keyword>
<accession>D9PXQ8</accession>
<dbReference type="GO" id="GO:0016491">
    <property type="term" value="F:oxidoreductase activity"/>
    <property type="evidence" value="ECO:0007669"/>
    <property type="project" value="UniProtKB-KW"/>
</dbReference>
<dbReference type="NCBIfam" id="TIGR00315">
    <property type="entry name" value="cdhB"/>
    <property type="match status" value="1"/>
</dbReference>
<dbReference type="GO" id="GO:0019385">
    <property type="term" value="P:methanogenesis, from acetate"/>
    <property type="evidence" value="ECO:0007669"/>
    <property type="project" value="InterPro"/>
</dbReference>
<dbReference type="GeneID" id="9705128"/>
<dbReference type="EMBL" id="CP001710">
    <property type="protein sequence ID" value="ADL59006.1"/>
    <property type="molecule type" value="Genomic_DNA"/>
</dbReference>
<dbReference type="EC" id="1.2.99.2" evidence="1"/>
<dbReference type="Proteomes" id="UP000000345">
    <property type="component" value="Chromosome"/>
</dbReference>
<dbReference type="OrthoDB" id="120588at2157"/>
<dbReference type="STRING" id="79929.MTBMA_c14190"/>